<feature type="transmembrane region" description="Helical" evidence="1">
    <location>
        <begin position="36"/>
        <end position="56"/>
    </location>
</feature>
<dbReference type="STRING" id="1121439.dsat_2199"/>
<gene>
    <name evidence="3" type="ORF">dsat_2199</name>
</gene>
<dbReference type="Pfam" id="PF02517">
    <property type="entry name" value="Rce1-like"/>
    <property type="match status" value="1"/>
</dbReference>
<dbReference type="GO" id="GO:0004175">
    <property type="term" value="F:endopeptidase activity"/>
    <property type="evidence" value="ECO:0007669"/>
    <property type="project" value="UniProtKB-ARBA"/>
</dbReference>
<evidence type="ECO:0000256" key="1">
    <source>
        <dbReference type="SAM" id="Phobius"/>
    </source>
</evidence>
<evidence type="ECO:0000313" key="3">
    <source>
        <dbReference type="EMBL" id="EPR35498.1"/>
    </source>
</evidence>
<dbReference type="PATRIC" id="fig|1121439.3.peg.588"/>
<proteinExistence type="predicted"/>
<evidence type="ECO:0000259" key="2">
    <source>
        <dbReference type="Pfam" id="PF02517"/>
    </source>
</evidence>
<dbReference type="PANTHER" id="PTHR35797:SF1">
    <property type="entry name" value="PROTEASE"/>
    <property type="match status" value="1"/>
</dbReference>
<name>S7UT52_9BACT</name>
<feature type="transmembrane region" description="Helical" evidence="1">
    <location>
        <begin position="168"/>
        <end position="185"/>
    </location>
</feature>
<protein>
    <submittedName>
        <fullName evidence="3">Abortive infection protein</fullName>
    </submittedName>
</protein>
<dbReference type="InterPro" id="IPR042150">
    <property type="entry name" value="MmRce1-like"/>
</dbReference>
<feature type="transmembrane region" description="Helical" evidence="1">
    <location>
        <begin position="253"/>
        <end position="274"/>
    </location>
</feature>
<keyword evidence="1" id="KW-0812">Transmembrane</keyword>
<feature type="transmembrane region" description="Helical" evidence="1">
    <location>
        <begin position="127"/>
        <end position="148"/>
    </location>
</feature>
<dbReference type="eggNOG" id="COG1266">
    <property type="taxonomic scope" value="Bacteria"/>
</dbReference>
<dbReference type="InterPro" id="IPR003675">
    <property type="entry name" value="Rce1/LyrA-like_dom"/>
</dbReference>
<dbReference type="AlphaFoldDB" id="S7UT52"/>
<keyword evidence="4" id="KW-1185">Reference proteome</keyword>
<sequence>MIRGVAVFLAVAFGFSWLVWELLSRAGHAPGSTDMAALYLLASFGPALGATAARLATRQGFADAGLAPRLKAALPWYLFAWLWPLAAGAVILLLAQVLSLAHVDWSLGSGLAALADARPDAGHLRDLAGSGVLVNAMLMAVPSALILFGEEFGWRGWLQRRLCAGRPGAAAVAVGVIWSLWHLPLNLRGYNFPHDPLLGQIVFTANLIFLSVIFGWLRERSGTIWTVCLAHASTNTVGATLVTLAIGGGQDLFVAYLGALGVVPLGGLALWLAATGRLRRAGGGA</sequence>
<evidence type="ECO:0000313" key="4">
    <source>
        <dbReference type="Proteomes" id="UP000014975"/>
    </source>
</evidence>
<accession>S7UT52</accession>
<feature type="transmembrane region" description="Helical" evidence="1">
    <location>
        <begin position="76"/>
        <end position="98"/>
    </location>
</feature>
<keyword evidence="1" id="KW-1133">Transmembrane helix</keyword>
<dbReference type="Proteomes" id="UP000014975">
    <property type="component" value="Unassembled WGS sequence"/>
</dbReference>
<dbReference type="PANTHER" id="PTHR35797">
    <property type="entry name" value="PROTEASE-RELATED"/>
    <property type="match status" value="1"/>
</dbReference>
<feature type="transmembrane region" description="Helical" evidence="1">
    <location>
        <begin position="197"/>
        <end position="217"/>
    </location>
</feature>
<dbReference type="OrthoDB" id="3693644at2"/>
<organism evidence="3 4">
    <name type="scientific">Alkalidesulfovibrio alkalitolerans DSM 16529</name>
    <dbReference type="NCBI Taxonomy" id="1121439"/>
    <lineage>
        <taxon>Bacteria</taxon>
        <taxon>Pseudomonadati</taxon>
        <taxon>Thermodesulfobacteriota</taxon>
        <taxon>Desulfovibrionia</taxon>
        <taxon>Desulfovibrionales</taxon>
        <taxon>Desulfovibrionaceae</taxon>
        <taxon>Alkalidesulfovibrio</taxon>
    </lineage>
</organism>
<feature type="transmembrane region" description="Helical" evidence="1">
    <location>
        <begin position="224"/>
        <end position="247"/>
    </location>
</feature>
<keyword evidence="1" id="KW-0472">Membrane</keyword>
<dbReference type="RefSeq" id="WP_020886085.1">
    <property type="nucleotide sequence ID" value="NZ_ATHI01000004.1"/>
</dbReference>
<dbReference type="GO" id="GO:0080120">
    <property type="term" value="P:CAAX-box protein maturation"/>
    <property type="evidence" value="ECO:0007669"/>
    <property type="project" value="UniProtKB-ARBA"/>
</dbReference>
<reference evidence="3 4" key="1">
    <citation type="journal article" date="2013" name="Genome Announc.">
        <title>Draft genome sequences for three mercury-methylating, sulfate-reducing bacteria.</title>
        <authorList>
            <person name="Brown S.D."/>
            <person name="Hurt R.A.Jr."/>
            <person name="Gilmour C.C."/>
            <person name="Elias D.A."/>
        </authorList>
    </citation>
    <scope>NUCLEOTIDE SEQUENCE [LARGE SCALE GENOMIC DNA]</scope>
    <source>
        <strain evidence="3 4">DSM 16529</strain>
    </source>
</reference>
<dbReference type="EMBL" id="ATHI01000004">
    <property type="protein sequence ID" value="EPR35498.1"/>
    <property type="molecule type" value="Genomic_DNA"/>
</dbReference>
<feature type="domain" description="CAAX prenyl protease 2/Lysostaphin resistance protein A-like" evidence="2">
    <location>
        <begin position="137"/>
        <end position="237"/>
    </location>
</feature>
<comment type="caution">
    <text evidence="3">The sequence shown here is derived from an EMBL/GenBank/DDBJ whole genome shotgun (WGS) entry which is preliminary data.</text>
</comment>